<reference evidence="1 2" key="1">
    <citation type="submission" date="2024-02" db="EMBL/GenBank/DDBJ databases">
        <title>Full genome sequence of Nocardioides kribbensis.</title>
        <authorList>
            <person name="Poletto B.L."/>
            <person name="Silva G."/>
            <person name="Galante D."/>
            <person name="Campos K.R."/>
            <person name="Santos M.B.N."/>
            <person name="Sacchi C.T."/>
        </authorList>
    </citation>
    <scope>NUCLEOTIDE SEQUENCE [LARGE SCALE GENOMIC DNA]</scope>
    <source>
        <strain evidence="1 2">O4R</strain>
    </source>
</reference>
<accession>A0ABV1P061</accession>
<organism evidence="1 2">
    <name type="scientific">Nocardioides kribbensis</name>
    <dbReference type="NCBI Taxonomy" id="305517"/>
    <lineage>
        <taxon>Bacteria</taxon>
        <taxon>Bacillati</taxon>
        <taxon>Actinomycetota</taxon>
        <taxon>Actinomycetes</taxon>
        <taxon>Propionibacteriales</taxon>
        <taxon>Nocardioidaceae</taxon>
        <taxon>Nocardioides</taxon>
    </lineage>
</organism>
<sequence>MTPEPSRTGGTLEGDDYAQLLEQAQAGVPEGHVLLHVRVER</sequence>
<protein>
    <submittedName>
        <fullName evidence="1">Uncharacterized protein</fullName>
    </submittedName>
</protein>
<dbReference type="EMBL" id="JBEGDP010000014">
    <property type="protein sequence ID" value="MEQ7848139.1"/>
    <property type="molecule type" value="Genomic_DNA"/>
</dbReference>
<gene>
    <name evidence="1" type="ORF">V6R90_12715</name>
</gene>
<evidence type="ECO:0000313" key="2">
    <source>
        <dbReference type="Proteomes" id="UP001482520"/>
    </source>
</evidence>
<dbReference type="RefSeq" id="WP_267477225.1">
    <property type="nucleotide sequence ID" value="NZ_JBEFCX010000139.1"/>
</dbReference>
<evidence type="ECO:0000313" key="1">
    <source>
        <dbReference type="EMBL" id="MEQ7848139.1"/>
    </source>
</evidence>
<comment type="caution">
    <text evidence="1">The sequence shown here is derived from an EMBL/GenBank/DDBJ whole genome shotgun (WGS) entry which is preliminary data.</text>
</comment>
<keyword evidence="2" id="KW-1185">Reference proteome</keyword>
<name>A0ABV1P061_9ACTN</name>
<dbReference type="Proteomes" id="UP001482520">
    <property type="component" value="Unassembled WGS sequence"/>
</dbReference>
<proteinExistence type="predicted"/>